<organism evidence="2 3">
    <name type="scientific">Colletotrichum navitas</name>
    <dbReference type="NCBI Taxonomy" id="681940"/>
    <lineage>
        <taxon>Eukaryota</taxon>
        <taxon>Fungi</taxon>
        <taxon>Dikarya</taxon>
        <taxon>Ascomycota</taxon>
        <taxon>Pezizomycotina</taxon>
        <taxon>Sordariomycetes</taxon>
        <taxon>Hypocreomycetidae</taxon>
        <taxon>Glomerellales</taxon>
        <taxon>Glomerellaceae</taxon>
        <taxon>Colletotrichum</taxon>
        <taxon>Colletotrichum graminicola species complex</taxon>
    </lineage>
</organism>
<proteinExistence type="predicted"/>
<accession>A0AAD8Q5V9</accession>
<evidence type="ECO:0000256" key="1">
    <source>
        <dbReference type="SAM" id="MobiDB-lite"/>
    </source>
</evidence>
<dbReference type="AlphaFoldDB" id="A0AAD8Q5V9"/>
<protein>
    <submittedName>
        <fullName evidence="2">Uncharacterized protein</fullName>
    </submittedName>
</protein>
<name>A0AAD8Q5V9_9PEZI</name>
<dbReference type="EMBL" id="JAHLJV010000012">
    <property type="protein sequence ID" value="KAK1596407.1"/>
    <property type="molecule type" value="Genomic_DNA"/>
</dbReference>
<gene>
    <name evidence="2" type="ORF">LY79DRAFT_577427</name>
</gene>
<dbReference type="Proteomes" id="UP001230504">
    <property type="component" value="Unassembled WGS sequence"/>
</dbReference>
<keyword evidence="3" id="KW-1185">Reference proteome</keyword>
<feature type="region of interest" description="Disordered" evidence="1">
    <location>
        <begin position="1"/>
        <end position="36"/>
    </location>
</feature>
<comment type="caution">
    <text evidence="2">The sequence shown here is derived from an EMBL/GenBank/DDBJ whole genome shotgun (WGS) entry which is preliminary data.</text>
</comment>
<dbReference type="RefSeq" id="XP_060417293.1">
    <property type="nucleotide sequence ID" value="XM_060559881.1"/>
</dbReference>
<sequence length="119" mass="13159">MFPGSTRGTPPCRPSQKQASPGKADELNGAGTGIAASAFPRPRGFIKSAQHSTSSMIRGSPFVVYFDGFREIPVCRMGLLRHRQKRWMWQLCCAGLDWTGLSPTHSLWPWILDCPNKVA</sequence>
<evidence type="ECO:0000313" key="2">
    <source>
        <dbReference type="EMBL" id="KAK1596407.1"/>
    </source>
</evidence>
<dbReference type="GeneID" id="85444121"/>
<reference evidence="2" key="1">
    <citation type="submission" date="2021-06" db="EMBL/GenBank/DDBJ databases">
        <title>Comparative genomics, transcriptomics and evolutionary studies reveal genomic signatures of adaptation to plant cell wall in hemibiotrophic fungi.</title>
        <authorList>
            <consortium name="DOE Joint Genome Institute"/>
            <person name="Baroncelli R."/>
            <person name="Diaz J.F."/>
            <person name="Benocci T."/>
            <person name="Peng M."/>
            <person name="Battaglia E."/>
            <person name="Haridas S."/>
            <person name="Andreopoulos W."/>
            <person name="Labutti K."/>
            <person name="Pangilinan J."/>
            <person name="Floch G.L."/>
            <person name="Makela M.R."/>
            <person name="Henrissat B."/>
            <person name="Grigoriev I.V."/>
            <person name="Crouch J.A."/>
            <person name="De Vries R.P."/>
            <person name="Sukno S.A."/>
            <person name="Thon M.R."/>
        </authorList>
    </citation>
    <scope>NUCLEOTIDE SEQUENCE</scope>
    <source>
        <strain evidence="2">CBS 125086</strain>
    </source>
</reference>
<evidence type="ECO:0000313" key="3">
    <source>
        <dbReference type="Proteomes" id="UP001230504"/>
    </source>
</evidence>